<feature type="transmembrane region" description="Helical" evidence="1">
    <location>
        <begin position="85"/>
        <end position="107"/>
    </location>
</feature>
<keyword evidence="1" id="KW-0812">Transmembrane</keyword>
<evidence type="ECO:0000313" key="3">
    <source>
        <dbReference type="Proteomes" id="UP000092154"/>
    </source>
</evidence>
<dbReference type="EMBL" id="KV448406">
    <property type="protein sequence ID" value="OAX36579.1"/>
    <property type="molecule type" value="Genomic_DNA"/>
</dbReference>
<sequence>MVITPCPTGFPAGVHKVATDSSGAVTELWVVVVYVVTTTTQSSVMMNDIEKARYVVSLIRSIVLTIFSLLLLASTIPARRDNVCLVLVVQLWTYAGLHATAMAIIMFCGRSSCECLGINISHLCSRVCCSSVLIQR</sequence>
<dbReference type="InParanoid" id="A0A1B7MVE6"/>
<name>A0A1B7MVE6_9AGAM</name>
<gene>
    <name evidence="2" type="ORF">K503DRAFT_289026</name>
</gene>
<feature type="transmembrane region" description="Helical" evidence="1">
    <location>
        <begin position="54"/>
        <end position="73"/>
    </location>
</feature>
<evidence type="ECO:0000256" key="1">
    <source>
        <dbReference type="SAM" id="Phobius"/>
    </source>
</evidence>
<keyword evidence="1" id="KW-1133">Transmembrane helix</keyword>
<reference evidence="2 3" key="1">
    <citation type="submission" date="2016-06" db="EMBL/GenBank/DDBJ databases">
        <title>Comparative genomics of the ectomycorrhizal sister species Rhizopogon vinicolor and Rhizopogon vesiculosus (Basidiomycota: Boletales) reveals a divergence of the mating type B locus.</title>
        <authorList>
            <consortium name="DOE Joint Genome Institute"/>
            <person name="Mujic A.B."/>
            <person name="Kuo A."/>
            <person name="Tritt A."/>
            <person name="Lipzen A."/>
            <person name="Chen C."/>
            <person name="Johnson J."/>
            <person name="Sharma A."/>
            <person name="Barry K."/>
            <person name="Grigoriev I.V."/>
            <person name="Spatafora J.W."/>
        </authorList>
    </citation>
    <scope>NUCLEOTIDE SEQUENCE [LARGE SCALE GENOMIC DNA]</scope>
    <source>
        <strain evidence="2 3">AM-OR11-026</strain>
    </source>
</reference>
<dbReference type="AlphaFoldDB" id="A0A1B7MVE6"/>
<organism evidence="2 3">
    <name type="scientific">Rhizopogon vinicolor AM-OR11-026</name>
    <dbReference type="NCBI Taxonomy" id="1314800"/>
    <lineage>
        <taxon>Eukaryota</taxon>
        <taxon>Fungi</taxon>
        <taxon>Dikarya</taxon>
        <taxon>Basidiomycota</taxon>
        <taxon>Agaricomycotina</taxon>
        <taxon>Agaricomycetes</taxon>
        <taxon>Agaricomycetidae</taxon>
        <taxon>Boletales</taxon>
        <taxon>Suillineae</taxon>
        <taxon>Rhizopogonaceae</taxon>
        <taxon>Rhizopogon</taxon>
    </lineage>
</organism>
<keyword evidence="1" id="KW-0472">Membrane</keyword>
<protein>
    <submittedName>
        <fullName evidence="2">Uncharacterized protein</fullName>
    </submittedName>
</protein>
<accession>A0A1B7MVE6</accession>
<keyword evidence="3" id="KW-1185">Reference proteome</keyword>
<dbReference type="Proteomes" id="UP000092154">
    <property type="component" value="Unassembled WGS sequence"/>
</dbReference>
<evidence type="ECO:0000313" key="2">
    <source>
        <dbReference type="EMBL" id="OAX36579.1"/>
    </source>
</evidence>
<proteinExistence type="predicted"/>